<dbReference type="GO" id="GO:0005230">
    <property type="term" value="F:extracellular ligand-gated monoatomic ion channel activity"/>
    <property type="evidence" value="ECO:0007669"/>
    <property type="project" value="InterPro"/>
</dbReference>
<evidence type="ECO:0000259" key="4">
    <source>
        <dbReference type="Pfam" id="PF02931"/>
    </source>
</evidence>
<evidence type="ECO:0000256" key="2">
    <source>
        <dbReference type="SAM" id="Phobius"/>
    </source>
</evidence>
<evidence type="ECO:0000256" key="3">
    <source>
        <dbReference type="SAM" id="SignalP"/>
    </source>
</evidence>
<dbReference type="InterPro" id="IPR036734">
    <property type="entry name" value="Neur_chan_lig-bd_sf"/>
</dbReference>
<organism evidence="5 6">
    <name type="scientific">Caenorhabditis angaria</name>
    <dbReference type="NCBI Taxonomy" id="860376"/>
    <lineage>
        <taxon>Eukaryota</taxon>
        <taxon>Metazoa</taxon>
        <taxon>Ecdysozoa</taxon>
        <taxon>Nematoda</taxon>
        <taxon>Chromadorea</taxon>
        <taxon>Rhabditida</taxon>
        <taxon>Rhabditina</taxon>
        <taxon>Rhabditomorpha</taxon>
        <taxon>Rhabditoidea</taxon>
        <taxon>Rhabditidae</taxon>
        <taxon>Peloderinae</taxon>
        <taxon>Caenorhabditis</taxon>
    </lineage>
</organism>
<keyword evidence="2" id="KW-0812">Transmembrane</keyword>
<protein>
    <recommendedName>
        <fullName evidence="4">Neurotransmitter-gated ion-channel ligand-binding domain-containing protein</fullName>
    </recommendedName>
</protein>
<dbReference type="EMBL" id="CANHGI010000005">
    <property type="protein sequence ID" value="CAI5453369.1"/>
    <property type="molecule type" value="Genomic_DNA"/>
</dbReference>
<feature type="transmembrane region" description="Helical" evidence="2">
    <location>
        <begin position="320"/>
        <end position="338"/>
    </location>
</feature>
<dbReference type="SUPFAM" id="SSF63712">
    <property type="entry name" value="Nicotinic receptor ligand binding domain-like"/>
    <property type="match status" value="1"/>
</dbReference>
<sequence>MMKVLIFLAGLIVVLTQCESLDELRNRITDEKHGYSRKHRPVHKEETRIDVDVYLSISHIERIDENEQTMVVHGKMSATWKDELLKWNAADYNDTKVLKISSSKLWIPSFALYNTARSNRWNLNFYENPASVTNEGQIYILGSFSFHVTCLFDFTAWPFDSQQCPILITDWVYSYNQVHMNDPEGDDPSKEKPQLRLSYDPINGQNKKHVGGWEITDTWRRHCLWGSNGCQDEQDVTDTALHWSLLEFGIKFKRHIPYFGVTLFLPMFITTIILLSSFWIDTFNVSLGILIFNTILQGLYGYEMISKMPPGSGGVPKIVQIYSMNLMLTALTFIVVVIEKFITDNLPSDYSFKLGFDITELPKKIHLNKLFETKGLSFDPQSLLEGPKNDMDVLESGGIGVNSIGNSELFDTRSGRSVDEDVVVLEDADTMVAINLPDNSSPPPAPSPKPTKDIPSGPGFGKLQHQLHIIKRSVFLIIVVTYIAVLAYFTFF</sequence>
<dbReference type="PANTHER" id="PTHR18945">
    <property type="entry name" value="NEUROTRANSMITTER GATED ION CHANNEL"/>
    <property type="match status" value="1"/>
</dbReference>
<evidence type="ECO:0000313" key="5">
    <source>
        <dbReference type="EMBL" id="CAI5453369.1"/>
    </source>
</evidence>
<dbReference type="AlphaFoldDB" id="A0A9P1N877"/>
<dbReference type="InterPro" id="IPR006201">
    <property type="entry name" value="Neur_channel"/>
</dbReference>
<accession>A0A9P1N877</accession>
<gene>
    <name evidence="5" type="ORF">CAMP_LOCUS16006</name>
</gene>
<dbReference type="InterPro" id="IPR006202">
    <property type="entry name" value="Neur_chan_lig-bd"/>
</dbReference>
<feature type="transmembrane region" description="Helical" evidence="2">
    <location>
        <begin position="473"/>
        <end position="491"/>
    </location>
</feature>
<keyword evidence="3" id="KW-0732">Signal</keyword>
<feature type="domain" description="Neurotransmitter-gated ion-channel ligand-binding" evidence="4">
    <location>
        <begin position="32"/>
        <end position="198"/>
    </location>
</feature>
<dbReference type="Pfam" id="PF02931">
    <property type="entry name" value="Neur_chan_LBD"/>
    <property type="match status" value="1"/>
</dbReference>
<feature type="transmembrane region" description="Helical" evidence="2">
    <location>
        <begin position="282"/>
        <end position="300"/>
    </location>
</feature>
<dbReference type="Proteomes" id="UP001152747">
    <property type="component" value="Unassembled WGS sequence"/>
</dbReference>
<feature type="signal peptide" evidence="3">
    <location>
        <begin position="1"/>
        <end position="20"/>
    </location>
</feature>
<feature type="compositionally biased region" description="Pro residues" evidence="1">
    <location>
        <begin position="440"/>
        <end position="449"/>
    </location>
</feature>
<feature type="chain" id="PRO_5040189671" description="Neurotransmitter-gated ion-channel ligand-binding domain-containing protein" evidence="3">
    <location>
        <begin position="21"/>
        <end position="492"/>
    </location>
</feature>
<dbReference type="CDD" id="cd18989">
    <property type="entry name" value="LGIC_ECD_cation"/>
    <property type="match status" value="1"/>
</dbReference>
<keyword evidence="2" id="KW-1133">Transmembrane helix</keyword>
<dbReference type="OrthoDB" id="5975154at2759"/>
<dbReference type="Gene3D" id="2.70.170.10">
    <property type="entry name" value="Neurotransmitter-gated ion-channel ligand-binding domain"/>
    <property type="match status" value="1"/>
</dbReference>
<keyword evidence="2" id="KW-0472">Membrane</keyword>
<proteinExistence type="predicted"/>
<dbReference type="GO" id="GO:0004888">
    <property type="term" value="F:transmembrane signaling receptor activity"/>
    <property type="evidence" value="ECO:0007669"/>
    <property type="project" value="InterPro"/>
</dbReference>
<feature type="region of interest" description="Disordered" evidence="1">
    <location>
        <begin position="435"/>
        <end position="457"/>
    </location>
</feature>
<comment type="caution">
    <text evidence="5">The sequence shown here is derived from an EMBL/GenBank/DDBJ whole genome shotgun (WGS) entry which is preliminary data.</text>
</comment>
<evidence type="ECO:0000256" key="1">
    <source>
        <dbReference type="SAM" id="MobiDB-lite"/>
    </source>
</evidence>
<dbReference type="GO" id="GO:0016020">
    <property type="term" value="C:membrane"/>
    <property type="evidence" value="ECO:0007669"/>
    <property type="project" value="InterPro"/>
</dbReference>
<reference evidence="5" key="1">
    <citation type="submission" date="2022-11" db="EMBL/GenBank/DDBJ databases">
        <authorList>
            <person name="Kikuchi T."/>
        </authorList>
    </citation>
    <scope>NUCLEOTIDE SEQUENCE</scope>
    <source>
        <strain evidence="5">PS1010</strain>
    </source>
</reference>
<name>A0A9P1N877_9PELO</name>
<keyword evidence="6" id="KW-1185">Reference proteome</keyword>
<feature type="transmembrane region" description="Helical" evidence="2">
    <location>
        <begin position="256"/>
        <end position="275"/>
    </location>
</feature>
<evidence type="ECO:0000313" key="6">
    <source>
        <dbReference type="Proteomes" id="UP001152747"/>
    </source>
</evidence>